<dbReference type="GO" id="GO:0003677">
    <property type="term" value="F:DNA binding"/>
    <property type="evidence" value="ECO:0007669"/>
    <property type="project" value="UniProtKB-UniRule"/>
</dbReference>
<dbReference type="Proteomes" id="UP000265643">
    <property type="component" value="Unassembled WGS sequence"/>
</dbReference>
<evidence type="ECO:0000313" key="4">
    <source>
        <dbReference type="EMBL" id="GCA67807.1"/>
    </source>
</evidence>
<accession>A0A391P314</accession>
<dbReference type="PANTHER" id="PTHR43479">
    <property type="entry name" value="ACREF/ENVCD OPERON REPRESSOR-RELATED"/>
    <property type="match status" value="1"/>
</dbReference>
<dbReference type="Gene3D" id="1.10.357.10">
    <property type="entry name" value="Tetracycline Repressor, domain 2"/>
    <property type="match status" value="1"/>
</dbReference>
<sequence>MKQEPPLTKQQQKSYETKERIFKAAKKILQKSGYENLSIKNICEEAGVSNGSFYHHFKTKDDLLSYYIEDQPALNPDFLEEPKSIQDVKRGIIRVYLNYVDYCKELGVAFISEYYDTKNQALNPAIRTERPYPIVTVQTYVEKAIDAGIIHLNVTIEEFTTDIRMIVIGNVFEWCLRNGETDFEGNMKRSLCKYLSSTIEA</sequence>
<comment type="caution">
    <text evidence="4">The sequence shown here is derived from an EMBL/GenBank/DDBJ whole genome shotgun (WGS) entry which is preliminary data.</text>
</comment>
<keyword evidence="5" id="KW-1185">Reference proteome</keyword>
<name>A0A391P314_9FIRM</name>
<dbReference type="SUPFAM" id="SSF46689">
    <property type="entry name" value="Homeodomain-like"/>
    <property type="match status" value="1"/>
</dbReference>
<protein>
    <recommendedName>
        <fullName evidence="3">HTH tetR-type domain-containing protein</fullName>
    </recommendedName>
</protein>
<dbReference type="PROSITE" id="PS01081">
    <property type="entry name" value="HTH_TETR_1"/>
    <property type="match status" value="1"/>
</dbReference>
<evidence type="ECO:0000259" key="3">
    <source>
        <dbReference type="PROSITE" id="PS50977"/>
    </source>
</evidence>
<dbReference type="InterPro" id="IPR009057">
    <property type="entry name" value="Homeodomain-like_sf"/>
</dbReference>
<dbReference type="InterPro" id="IPR023772">
    <property type="entry name" value="DNA-bd_HTH_TetR-type_CS"/>
</dbReference>
<keyword evidence="1 2" id="KW-0238">DNA-binding</keyword>
<organism evidence="4 5">
    <name type="scientific">Mediterraneibacter butyricigenes</name>
    <dbReference type="NCBI Taxonomy" id="2316025"/>
    <lineage>
        <taxon>Bacteria</taxon>
        <taxon>Bacillati</taxon>
        <taxon>Bacillota</taxon>
        <taxon>Clostridia</taxon>
        <taxon>Lachnospirales</taxon>
        <taxon>Lachnospiraceae</taxon>
        <taxon>Mediterraneibacter</taxon>
    </lineage>
</organism>
<dbReference type="PROSITE" id="PS50977">
    <property type="entry name" value="HTH_TETR_2"/>
    <property type="match status" value="1"/>
</dbReference>
<dbReference type="InterPro" id="IPR050624">
    <property type="entry name" value="HTH-type_Tx_Regulator"/>
</dbReference>
<feature type="domain" description="HTH tetR-type" evidence="3">
    <location>
        <begin position="15"/>
        <end position="75"/>
    </location>
</feature>
<dbReference type="InterPro" id="IPR001647">
    <property type="entry name" value="HTH_TetR"/>
</dbReference>
<proteinExistence type="predicted"/>
<gene>
    <name evidence="4" type="ORF">KGMB01110_22430</name>
</gene>
<evidence type="ECO:0000256" key="1">
    <source>
        <dbReference type="ARBA" id="ARBA00023125"/>
    </source>
</evidence>
<dbReference type="EMBL" id="BHGK01000001">
    <property type="protein sequence ID" value="GCA67807.1"/>
    <property type="molecule type" value="Genomic_DNA"/>
</dbReference>
<reference evidence="5" key="1">
    <citation type="submission" date="2018-09" db="EMBL/GenBank/DDBJ databases">
        <title>Draft Genome Sequence of Mediterraneibacter sp. KCTC 15684.</title>
        <authorList>
            <person name="Kim J.S."/>
            <person name="Han K.I."/>
            <person name="Suh M.K."/>
            <person name="Lee K.C."/>
            <person name="Eom M.K."/>
            <person name="Lee J.H."/>
            <person name="Park S.H."/>
            <person name="Kang S.W."/>
            <person name="Park J.E."/>
            <person name="Oh B.S."/>
            <person name="Yu S.Y."/>
            <person name="Choi S.H."/>
            <person name="Lee D.H."/>
            <person name="Yoon H."/>
            <person name="Kim B."/>
            <person name="Yang S.J."/>
            <person name="Lee J.S."/>
        </authorList>
    </citation>
    <scope>NUCLEOTIDE SEQUENCE [LARGE SCALE GENOMIC DNA]</scope>
    <source>
        <strain evidence="5">KCTC 15684</strain>
    </source>
</reference>
<evidence type="ECO:0000313" key="5">
    <source>
        <dbReference type="Proteomes" id="UP000265643"/>
    </source>
</evidence>
<dbReference type="Pfam" id="PF00440">
    <property type="entry name" value="TetR_N"/>
    <property type="match status" value="1"/>
</dbReference>
<dbReference type="RefSeq" id="WP_119298448.1">
    <property type="nucleotide sequence ID" value="NZ_BHGK01000001.1"/>
</dbReference>
<evidence type="ECO:0000256" key="2">
    <source>
        <dbReference type="PROSITE-ProRule" id="PRU00335"/>
    </source>
</evidence>
<dbReference type="PRINTS" id="PR00455">
    <property type="entry name" value="HTHTETR"/>
</dbReference>
<feature type="DNA-binding region" description="H-T-H motif" evidence="2">
    <location>
        <begin position="38"/>
        <end position="57"/>
    </location>
</feature>
<dbReference type="AlphaFoldDB" id="A0A391P314"/>
<dbReference type="PANTHER" id="PTHR43479:SF11">
    <property type="entry name" value="ACREF_ENVCD OPERON REPRESSOR-RELATED"/>
    <property type="match status" value="1"/>
</dbReference>